<dbReference type="CDD" id="cd01650">
    <property type="entry name" value="RT_nLTR_like"/>
    <property type="match status" value="1"/>
</dbReference>
<dbReference type="PROSITE" id="PS50878">
    <property type="entry name" value="RT_POL"/>
    <property type="match status" value="1"/>
</dbReference>
<evidence type="ECO:0000313" key="2">
    <source>
        <dbReference type="EMBL" id="JAT17920.1"/>
    </source>
</evidence>
<dbReference type="PANTHER" id="PTHR33332">
    <property type="entry name" value="REVERSE TRANSCRIPTASE DOMAIN-CONTAINING PROTEIN"/>
    <property type="match status" value="1"/>
</dbReference>
<organism evidence="3">
    <name type="scientific">Graphocephala atropunctata</name>
    <dbReference type="NCBI Taxonomy" id="36148"/>
    <lineage>
        <taxon>Eukaryota</taxon>
        <taxon>Metazoa</taxon>
        <taxon>Ecdysozoa</taxon>
        <taxon>Arthropoda</taxon>
        <taxon>Hexapoda</taxon>
        <taxon>Insecta</taxon>
        <taxon>Pterygota</taxon>
        <taxon>Neoptera</taxon>
        <taxon>Paraneoptera</taxon>
        <taxon>Hemiptera</taxon>
        <taxon>Auchenorrhyncha</taxon>
        <taxon>Membracoidea</taxon>
        <taxon>Cicadellidae</taxon>
        <taxon>Cicadellinae</taxon>
        <taxon>Cicadellini</taxon>
        <taxon>Graphocephala</taxon>
    </lineage>
</organism>
<dbReference type="InterPro" id="IPR043502">
    <property type="entry name" value="DNA/RNA_pol_sf"/>
</dbReference>
<evidence type="ECO:0000313" key="3">
    <source>
        <dbReference type="EMBL" id="JAT25104.1"/>
    </source>
</evidence>
<name>A0A1B6LNL1_9HEMI</name>
<proteinExistence type="predicted"/>
<dbReference type="EMBL" id="GEBQ01022057">
    <property type="protein sequence ID" value="JAT17920.1"/>
    <property type="molecule type" value="Transcribed_RNA"/>
</dbReference>
<evidence type="ECO:0000259" key="1">
    <source>
        <dbReference type="PROSITE" id="PS50878"/>
    </source>
</evidence>
<accession>A0A1B6LNL1</accession>
<feature type="domain" description="Reverse transcriptase" evidence="1">
    <location>
        <begin position="327"/>
        <end position="600"/>
    </location>
</feature>
<evidence type="ECO:0000313" key="4">
    <source>
        <dbReference type="EMBL" id="JAT31023.1"/>
    </source>
</evidence>
<dbReference type="Pfam" id="PF00078">
    <property type="entry name" value="RVT_1"/>
    <property type="match status" value="1"/>
</dbReference>
<dbReference type="AlphaFoldDB" id="A0A1B6LNL1"/>
<dbReference type="EMBL" id="GEBQ01014873">
    <property type="protein sequence ID" value="JAT25104.1"/>
    <property type="molecule type" value="Transcribed_RNA"/>
</dbReference>
<protein>
    <recommendedName>
        <fullName evidence="1">Reverse transcriptase domain-containing protein</fullName>
    </recommendedName>
</protein>
<reference evidence="3" key="1">
    <citation type="submission" date="2015-11" db="EMBL/GenBank/DDBJ databases">
        <title>De novo transcriptome assembly of four potential Pierce s Disease insect vectors from Arizona vineyards.</title>
        <authorList>
            <person name="Tassone E.E."/>
        </authorList>
    </citation>
    <scope>NUCLEOTIDE SEQUENCE</scope>
</reference>
<dbReference type="InterPro" id="IPR000477">
    <property type="entry name" value="RT_dom"/>
</dbReference>
<dbReference type="SUPFAM" id="SSF56672">
    <property type="entry name" value="DNA/RNA polymerases"/>
    <property type="match status" value="1"/>
</dbReference>
<gene>
    <name evidence="4" type="ORF">g.31688</name>
    <name evidence="3" type="ORF">g.31690</name>
    <name evidence="2" type="ORF">g.31692</name>
</gene>
<dbReference type="GO" id="GO:0071897">
    <property type="term" value="P:DNA biosynthetic process"/>
    <property type="evidence" value="ECO:0007669"/>
    <property type="project" value="UniProtKB-ARBA"/>
</dbReference>
<dbReference type="EMBL" id="GEBQ01008954">
    <property type="protein sequence ID" value="JAT31023.1"/>
    <property type="molecule type" value="Transcribed_RNA"/>
</dbReference>
<sequence>MFDNELATHNIRRLLLPPTRITADTSTSIDCICTNIPEHDLSATVLHTGLSDHTAQICSLDFCKNAANTQTLRRQMGRRNLDQLKSLLSIKNWDTVYKAEDAESAYNIFEGVLRTALDISCPQKKNKNKTKSKPIHYYDQESAEIKAAYLRALETYETTGRAQDKEYMVNIKKMYDKKLRRLQQNANTQKIMTSDNKSKTIWDIIHSETQAKQLSKTCPKLNIDNAVVDNPIQVAEQLNTFFTQMAEVTLQQNKQQPLNNRLEEDLNLLNRPLVQLFDLTPTTWEEVSQVIHNLKNKSSSGIDEYSAKVVKHCAVELTPPLVSIINKSFYLGQFPTKLKVSKVYPKHKKGPKTDPKNYRPISLISTFSKIIEKIVLKRLMSHLTQQNLITDCQHGFQKGKSTLSAIISLVESIIDSIEEGQFVTALFLDYSKAFDCLGYNLISKKLAALGVTGLENRWFVSYLKGRSQVVEIQHTTSGVTSTFRSCPQPITRGVPQGSVLGPILFILLTNDFPALIQNESTSCIMYADDTTLLLKNDSAEELYSNSIRSLKRAITYSKLNDLAINPDKTTQVHFSRKKVVPASIPNISVANQIKFLGVTLDGRLTWADHVNEICKKISRGVYVVKRIKWIGTLEAAKIAYYALVEPHIRYGLTVWGTSQGNLKRILTLQKKAIRTLANLEPLQTCRHAYRTLGILTAPALYIYEAILHVDQLHLQTHMDIHNYPTRHASRLTLPQHRTALYEKKPSYIGRKFKNLLPQYLCNLTGNKLKHLLREFLLERPVYTIEEFLESANTRTI</sequence>